<sequence length="216" mass="24378">MEPDHLVPIGGIPFLVSGFILQRPFRTCEEPSGLGEEIIFAEDICSGDCDGDNVVGTTTRLMTQTEVDNPDFECLTPGCVNVVSQLSPAEEDAEVEGAREHAKRFLWEKHDNCLSLCILPFYEAQSPEMHSPSDSDSAPLRAPSSAKQPPRHGGRQARPWSKKRGKPWNIEEEAALWKLRRRGMEFDQIAKQIDRTERGCYDRYNKLRNEGFGQCR</sequence>
<name>A0A9W8Z2U4_9PEZI</name>
<dbReference type="EMBL" id="JAPEVB010000001">
    <property type="protein sequence ID" value="KAJ4397826.1"/>
    <property type="molecule type" value="Genomic_DNA"/>
</dbReference>
<evidence type="ECO:0008006" key="4">
    <source>
        <dbReference type="Google" id="ProtNLM"/>
    </source>
</evidence>
<feature type="region of interest" description="Disordered" evidence="1">
    <location>
        <begin position="128"/>
        <end position="165"/>
    </location>
</feature>
<organism evidence="2 3">
    <name type="scientific">Gnomoniopsis smithogilvyi</name>
    <dbReference type="NCBI Taxonomy" id="1191159"/>
    <lineage>
        <taxon>Eukaryota</taxon>
        <taxon>Fungi</taxon>
        <taxon>Dikarya</taxon>
        <taxon>Ascomycota</taxon>
        <taxon>Pezizomycotina</taxon>
        <taxon>Sordariomycetes</taxon>
        <taxon>Sordariomycetidae</taxon>
        <taxon>Diaporthales</taxon>
        <taxon>Gnomoniaceae</taxon>
        <taxon>Gnomoniopsis</taxon>
    </lineage>
</organism>
<accession>A0A9W8Z2U4</accession>
<keyword evidence="3" id="KW-1185">Reference proteome</keyword>
<gene>
    <name evidence="2" type="ORF">N0V93_002063</name>
</gene>
<dbReference type="Proteomes" id="UP001140453">
    <property type="component" value="Unassembled WGS sequence"/>
</dbReference>
<comment type="caution">
    <text evidence="2">The sequence shown here is derived from an EMBL/GenBank/DDBJ whole genome shotgun (WGS) entry which is preliminary data.</text>
</comment>
<evidence type="ECO:0000313" key="2">
    <source>
        <dbReference type="EMBL" id="KAJ4397826.1"/>
    </source>
</evidence>
<proteinExistence type="predicted"/>
<protein>
    <recommendedName>
        <fullName evidence="4">Myb-like domain-containing protein</fullName>
    </recommendedName>
</protein>
<dbReference type="AlphaFoldDB" id="A0A9W8Z2U4"/>
<feature type="compositionally biased region" description="Basic residues" evidence="1">
    <location>
        <begin position="149"/>
        <end position="165"/>
    </location>
</feature>
<evidence type="ECO:0000256" key="1">
    <source>
        <dbReference type="SAM" id="MobiDB-lite"/>
    </source>
</evidence>
<evidence type="ECO:0000313" key="3">
    <source>
        <dbReference type="Proteomes" id="UP001140453"/>
    </source>
</evidence>
<dbReference type="OrthoDB" id="5191613at2759"/>
<reference evidence="2" key="1">
    <citation type="submission" date="2022-10" db="EMBL/GenBank/DDBJ databases">
        <title>Tapping the CABI collections for fungal endophytes: first genome assemblies for Collariella, Neodidymelliopsis, Ascochyta clinopodiicola, Didymella pomorum, Didymosphaeria variabile, Neocosmospora piperis and Neocucurbitaria cava.</title>
        <authorList>
            <person name="Hill R."/>
        </authorList>
    </citation>
    <scope>NUCLEOTIDE SEQUENCE</scope>
    <source>
        <strain evidence="2">IMI 355082</strain>
    </source>
</reference>